<reference evidence="3 4" key="1">
    <citation type="journal article" date="2015" name="Sci. Rep.">
        <title>Genome of the facultative scuticociliatosis pathogen Pseudocohnilembus persalinus provides insight into its virulence through horizontal gene transfer.</title>
        <authorList>
            <person name="Xiong J."/>
            <person name="Wang G."/>
            <person name="Cheng J."/>
            <person name="Tian M."/>
            <person name="Pan X."/>
            <person name="Warren A."/>
            <person name="Jiang C."/>
            <person name="Yuan D."/>
            <person name="Miao W."/>
        </authorList>
    </citation>
    <scope>NUCLEOTIDE SEQUENCE [LARGE SCALE GENOMIC DNA]</scope>
    <source>
        <strain evidence="3">36N120E</strain>
    </source>
</reference>
<dbReference type="Pfam" id="PF03031">
    <property type="entry name" value="NIF"/>
    <property type="match status" value="1"/>
</dbReference>
<dbReference type="AlphaFoldDB" id="A0A0V0QZS2"/>
<feature type="compositionally biased region" description="Polar residues" evidence="1">
    <location>
        <begin position="482"/>
        <end position="510"/>
    </location>
</feature>
<feature type="region of interest" description="Disordered" evidence="1">
    <location>
        <begin position="1"/>
        <end position="90"/>
    </location>
</feature>
<feature type="region of interest" description="Disordered" evidence="1">
    <location>
        <begin position="339"/>
        <end position="377"/>
    </location>
</feature>
<dbReference type="InterPro" id="IPR050365">
    <property type="entry name" value="TIM50"/>
</dbReference>
<feature type="compositionally biased region" description="Polar residues" evidence="1">
    <location>
        <begin position="127"/>
        <end position="146"/>
    </location>
</feature>
<feature type="compositionally biased region" description="Low complexity" evidence="1">
    <location>
        <begin position="346"/>
        <end position="377"/>
    </location>
</feature>
<dbReference type="PANTHER" id="PTHR12210">
    <property type="entry name" value="DULLARD PROTEIN PHOSPHATASE"/>
    <property type="match status" value="1"/>
</dbReference>
<feature type="region of interest" description="Disordered" evidence="1">
    <location>
        <begin position="109"/>
        <end position="146"/>
    </location>
</feature>
<evidence type="ECO:0000313" key="4">
    <source>
        <dbReference type="Proteomes" id="UP000054937"/>
    </source>
</evidence>
<sequence>MEEYLQLKKKQSNPSLGKLGSNTQNKFQSNSNKSSSINLKELAGPSRTPKISGNNKYNSGFLSPNNNNNISQKNGKGNNNNQNYKNSVGNLMGGYQQADFKKYFVSSKKENQQINNNKNNNNINKNVGNGHQRSNSGAKNQNLGNSKVRFNNFFENNGEMENEGDQQQNKEAFQNQFTQSQILQLVQQQKQSQKEQIQQIQKNNNLNNITNGNNLKGEGKENSVNPQARQNSSQKLKKTPSNQNQNGQFQLQQQQQQYFGLSQKSSQNKEYQQENANFFNNNGNNSKISQKEMWKQNYLKNLKEYQNNQKQQKQQSLQYQYQSESQQIMYQNNFASSKKIKQHSFNKSGNFLNGNNNNEVNQQQGQKQPQNQNQSSNNIKSYVTNVGRGDNILAQVVQFNSPRSQNSQLKNLFKVSQSGNPSSNQQGYLLQNQNQKTGKVNESSQQLQQLQSQNQGQKPATPKNTSSQQKQQILLGLEKIKNSSAKNQNRKNFNFPTHNKSNSYSTSNFLKNGLINNNNNGSTQQNQNQNQSQRDKENQNMEEEHFVQTCQGILYSNLAKPQNPKDLNEKKVYLKKRNPNHLKTIVFDLDETLIHCNENVNMPHDVQLSIKFPQGEVIDAGINVRPFAREILRELSKEYEIVIFTASHQCYAKAVIEHLDPKKEFVHHKFFREHCIQTPQGVYIKDLRIFADRKLEDLVLVDNAAYSFSFQVDNGIPIIPFYHHKEDMELVSLMNLLKPIKNFKDVREYLKGIFKFKMFNNPEGPGKVYENLFGKAI</sequence>
<feature type="compositionally biased region" description="Polar residues" evidence="1">
    <location>
        <begin position="462"/>
        <end position="472"/>
    </location>
</feature>
<dbReference type="NCBIfam" id="TIGR02251">
    <property type="entry name" value="HIF-SF_euk"/>
    <property type="match status" value="1"/>
</dbReference>
<proteinExistence type="predicted"/>
<protein>
    <submittedName>
        <fullName evidence="3">HAD-like domain</fullName>
    </submittedName>
</protein>
<dbReference type="PROSITE" id="PS50969">
    <property type="entry name" value="FCP1"/>
    <property type="match status" value="1"/>
</dbReference>
<dbReference type="CDD" id="cd07521">
    <property type="entry name" value="HAD_FCP1-like"/>
    <property type="match status" value="1"/>
</dbReference>
<evidence type="ECO:0000259" key="2">
    <source>
        <dbReference type="PROSITE" id="PS50969"/>
    </source>
</evidence>
<feature type="domain" description="FCP1 homology" evidence="2">
    <location>
        <begin position="578"/>
        <end position="740"/>
    </location>
</feature>
<feature type="compositionally biased region" description="Low complexity" evidence="1">
    <location>
        <begin position="241"/>
        <end position="263"/>
    </location>
</feature>
<feature type="compositionally biased region" description="Low complexity" evidence="1">
    <location>
        <begin position="58"/>
        <end position="90"/>
    </location>
</feature>
<dbReference type="InParanoid" id="A0A0V0QZS2"/>
<evidence type="ECO:0000313" key="3">
    <source>
        <dbReference type="EMBL" id="KRX07565.1"/>
    </source>
</evidence>
<feature type="compositionally biased region" description="Low complexity" evidence="1">
    <location>
        <begin position="112"/>
        <end position="126"/>
    </location>
</feature>
<dbReference type="InterPro" id="IPR004274">
    <property type="entry name" value="FCP1_dom"/>
</dbReference>
<dbReference type="InterPro" id="IPR011948">
    <property type="entry name" value="Dullard_phosphatase"/>
</dbReference>
<evidence type="ECO:0000256" key="1">
    <source>
        <dbReference type="SAM" id="MobiDB-lite"/>
    </source>
</evidence>
<feature type="compositionally biased region" description="Low complexity" evidence="1">
    <location>
        <begin position="21"/>
        <end position="38"/>
    </location>
</feature>
<dbReference type="EMBL" id="LDAU01000082">
    <property type="protein sequence ID" value="KRX07565.1"/>
    <property type="molecule type" value="Genomic_DNA"/>
</dbReference>
<gene>
    <name evidence="3" type="ORF">PPERSA_11114</name>
</gene>
<feature type="region of interest" description="Disordered" evidence="1">
    <location>
        <begin position="196"/>
        <end position="270"/>
    </location>
</feature>
<dbReference type="Proteomes" id="UP000054937">
    <property type="component" value="Unassembled WGS sequence"/>
</dbReference>
<keyword evidence="4" id="KW-1185">Reference proteome</keyword>
<feature type="compositionally biased region" description="Low complexity" evidence="1">
    <location>
        <begin position="196"/>
        <end position="216"/>
    </location>
</feature>
<feature type="compositionally biased region" description="Low complexity" evidence="1">
    <location>
        <begin position="516"/>
        <end position="532"/>
    </location>
</feature>
<dbReference type="InterPro" id="IPR036412">
    <property type="entry name" value="HAD-like_sf"/>
</dbReference>
<dbReference type="SMART" id="SM00577">
    <property type="entry name" value="CPDc"/>
    <property type="match status" value="1"/>
</dbReference>
<dbReference type="InterPro" id="IPR023214">
    <property type="entry name" value="HAD_sf"/>
</dbReference>
<comment type="caution">
    <text evidence="3">The sequence shown here is derived from an EMBL/GenBank/DDBJ whole genome shotgun (WGS) entry which is preliminary data.</text>
</comment>
<dbReference type="SUPFAM" id="SSF56784">
    <property type="entry name" value="HAD-like"/>
    <property type="match status" value="1"/>
</dbReference>
<organism evidence="3 4">
    <name type="scientific">Pseudocohnilembus persalinus</name>
    <name type="common">Ciliate</name>
    <dbReference type="NCBI Taxonomy" id="266149"/>
    <lineage>
        <taxon>Eukaryota</taxon>
        <taxon>Sar</taxon>
        <taxon>Alveolata</taxon>
        <taxon>Ciliophora</taxon>
        <taxon>Intramacronucleata</taxon>
        <taxon>Oligohymenophorea</taxon>
        <taxon>Scuticociliatia</taxon>
        <taxon>Philasterida</taxon>
        <taxon>Pseudocohnilembidae</taxon>
        <taxon>Pseudocohnilembus</taxon>
    </lineage>
</organism>
<feature type="region of interest" description="Disordered" evidence="1">
    <location>
        <begin position="434"/>
        <end position="544"/>
    </location>
</feature>
<dbReference type="GO" id="GO:0016791">
    <property type="term" value="F:phosphatase activity"/>
    <property type="evidence" value="ECO:0007669"/>
    <property type="project" value="InterPro"/>
</dbReference>
<dbReference type="OrthoDB" id="277011at2759"/>
<dbReference type="Gene3D" id="3.40.50.1000">
    <property type="entry name" value="HAD superfamily/HAD-like"/>
    <property type="match status" value="1"/>
</dbReference>
<name>A0A0V0QZS2_PSEPJ</name>
<accession>A0A0V0QZS2</accession>
<feature type="compositionally biased region" description="Low complexity" evidence="1">
    <location>
        <begin position="443"/>
        <end position="457"/>
    </location>
</feature>
<dbReference type="FunFam" id="3.40.50.1000:FF:000121">
    <property type="entry name" value="Uncharacterized protein"/>
    <property type="match status" value="1"/>
</dbReference>
<dbReference type="OMA" id="NNGEMEN"/>
<feature type="compositionally biased region" description="Basic and acidic residues" evidence="1">
    <location>
        <begin position="533"/>
        <end position="544"/>
    </location>
</feature>
<feature type="compositionally biased region" description="Polar residues" evidence="1">
    <location>
        <begin position="223"/>
        <end position="234"/>
    </location>
</feature>